<keyword evidence="2" id="KW-1185">Reference proteome</keyword>
<evidence type="ECO:0000313" key="1">
    <source>
        <dbReference type="EMBL" id="CAI9297468.1"/>
    </source>
</evidence>
<reference evidence="1" key="1">
    <citation type="submission" date="2023-04" db="EMBL/GenBank/DDBJ databases">
        <authorList>
            <person name="Vijverberg K."/>
            <person name="Xiong W."/>
            <person name="Schranz E."/>
        </authorList>
    </citation>
    <scope>NUCLEOTIDE SEQUENCE</scope>
</reference>
<dbReference type="EMBL" id="OX465084">
    <property type="protein sequence ID" value="CAI9297468.1"/>
    <property type="molecule type" value="Genomic_DNA"/>
</dbReference>
<accession>A0AA35ZSC1</accession>
<evidence type="ECO:0000313" key="2">
    <source>
        <dbReference type="Proteomes" id="UP001177003"/>
    </source>
</evidence>
<proteinExistence type="predicted"/>
<dbReference type="Proteomes" id="UP001177003">
    <property type="component" value="Chromosome 8"/>
</dbReference>
<sequence length="98" mass="11046">MAWILQKGIVRVGDQVIESIEFTLGVRRMKSMCLASGIKGGKQAVREQVIIDKFIPEESSVVVEHTKETYNSKMDFMETNFASYFRLGELDLAGLDDV</sequence>
<name>A0AA35ZSC1_LACSI</name>
<dbReference type="AlphaFoldDB" id="A0AA35ZSC1"/>
<gene>
    <name evidence="1" type="ORF">LSALG_LOCUS36280</name>
</gene>
<organism evidence="1 2">
    <name type="scientific">Lactuca saligna</name>
    <name type="common">Willowleaf lettuce</name>
    <dbReference type="NCBI Taxonomy" id="75948"/>
    <lineage>
        <taxon>Eukaryota</taxon>
        <taxon>Viridiplantae</taxon>
        <taxon>Streptophyta</taxon>
        <taxon>Embryophyta</taxon>
        <taxon>Tracheophyta</taxon>
        <taxon>Spermatophyta</taxon>
        <taxon>Magnoliopsida</taxon>
        <taxon>eudicotyledons</taxon>
        <taxon>Gunneridae</taxon>
        <taxon>Pentapetalae</taxon>
        <taxon>asterids</taxon>
        <taxon>campanulids</taxon>
        <taxon>Asterales</taxon>
        <taxon>Asteraceae</taxon>
        <taxon>Cichorioideae</taxon>
        <taxon>Cichorieae</taxon>
        <taxon>Lactucinae</taxon>
        <taxon>Lactuca</taxon>
    </lineage>
</organism>
<protein>
    <submittedName>
        <fullName evidence="1">Uncharacterized protein</fullName>
    </submittedName>
</protein>